<protein>
    <submittedName>
        <fullName evidence="1">Uncharacterized protein</fullName>
    </submittedName>
</protein>
<organism evidence="1 2">
    <name type="scientific">Parasponia andersonii</name>
    <name type="common">Sponia andersonii</name>
    <dbReference type="NCBI Taxonomy" id="3476"/>
    <lineage>
        <taxon>Eukaryota</taxon>
        <taxon>Viridiplantae</taxon>
        <taxon>Streptophyta</taxon>
        <taxon>Embryophyta</taxon>
        <taxon>Tracheophyta</taxon>
        <taxon>Spermatophyta</taxon>
        <taxon>Magnoliopsida</taxon>
        <taxon>eudicotyledons</taxon>
        <taxon>Gunneridae</taxon>
        <taxon>Pentapetalae</taxon>
        <taxon>rosids</taxon>
        <taxon>fabids</taxon>
        <taxon>Rosales</taxon>
        <taxon>Cannabaceae</taxon>
        <taxon>Parasponia</taxon>
    </lineage>
</organism>
<name>A0A2P5DHC0_PARAD</name>
<dbReference type="AlphaFoldDB" id="A0A2P5DHC0"/>
<accession>A0A2P5DHC0</accession>
<sequence>MNPSHGDVLGSIVVVFTVASNRERRGKMMSICDIEAFATILGLGFSHLMWGSGYGLLGLWDIACLIVKFRICRI</sequence>
<dbReference type="EMBL" id="JXTB01000038">
    <property type="protein sequence ID" value="PON72655.1"/>
    <property type="molecule type" value="Genomic_DNA"/>
</dbReference>
<dbReference type="Proteomes" id="UP000237105">
    <property type="component" value="Unassembled WGS sequence"/>
</dbReference>
<reference evidence="2" key="1">
    <citation type="submission" date="2016-06" db="EMBL/GenBank/DDBJ databases">
        <title>Parallel loss of symbiosis genes in relatives of nitrogen-fixing non-legume Parasponia.</title>
        <authorList>
            <person name="Van Velzen R."/>
            <person name="Holmer R."/>
            <person name="Bu F."/>
            <person name="Rutten L."/>
            <person name="Van Zeijl A."/>
            <person name="Liu W."/>
            <person name="Santuari L."/>
            <person name="Cao Q."/>
            <person name="Sharma T."/>
            <person name="Shen D."/>
            <person name="Roswanjaya Y."/>
            <person name="Wardhani T."/>
            <person name="Kalhor M.S."/>
            <person name="Jansen J."/>
            <person name="Van den Hoogen J."/>
            <person name="Gungor B."/>
            <person name="Hartog M."/>
            <person name="Hontelez J."/>
            <person name="Verver J."/>
            <person name="Yang W.-C."/>
            <person name="Schijlen E."/>
            <person name="Repin R."/>
            <person name="Schilthuizen M."/>
            <person name="Schranz E."/>
            <person name="Heidstra R."/>
            <person name="Miyata K."/>
            <person name="Fedorova E."/>
            <person name="Kohlen W."/>
            <person name="Bisseling T."/>
            <person name="Smit S."/>
            <person name="Geurts R."/>
        </authorList>
    </citation>
    <scope>NUCLEOTIDE SEQUENCE [LARGE SCALE GENOMIC DNA]</scope>
    <source>
        <strain evidence="2">cv. WU1-14</strain>
    </source>
</reference>
<gene>
    <name evidence="1" type="ORF">PanWU01x14_064210</name>
</gene>
<comment type="caution">
    <text evidence="1">The sequence shown here is derived from an EMBL/GenBank/DDBJ whole genome shotgun (WGS) entry which is preliminary data.</text>
</comment>
<keyword evidence="2" id="KW-1185">Reference proteome</keyword>
<proteinExistence type="predicted"/>
<evidence type="ECO:0000313" key="2">
    <source>
        <dbReference type="Proteomes" id="UP000237105"/>
    </source>
</evidence>
<evidence type="ECO:0000313" key="1">
    <source>
        <dbReference type="EMBL" id="PON72655.1"/>
    </source>
</evidence>